<dbReference type="Gene3D" id="3.40.1280.10">
    <property type="match status" value="1"/>
</dbReference>
<keyword evidence="5" id="KW-0698">rRNA processing</keyword>
<dbReference type="Proteomes" id="UP000198346">
    <property type="component" value="Unassembled WGS sequence"/>
</dbReference>
<gene>
    <name evidence="5" type="primary">rlmH</name>
    <name evidence="6" type="ORF">SAMN06297382_0258</name>
</gene>
<evidence type="ECO:0000256" key="5">
    <source>
        <dbReference type="HAMAP-Rule" id="MF_00658"/>
    </source>
</evidence>
<dbReference type="PANTHER" id="PTHR33603">
    <property type="entry name" value="METHYLTRANSFERASE"/>
    <property type="match status" value="1"/>
</dbReference>
<dbReference type="CDD" id="cd18081">
    <property type="entry name" value="RlmH-like"/>
    <property type="match status" value="1"/>
</dbReference>
<dbReference type="GO" id="GO:0070038">
    <property type="term" value="F:rRNA (pseudouridine-N3-)-methyltransferase activity"/>
    <property type="evidence" value="ECO:0007669"/>
    <property type="project" value="UniProtKB-UniRule"/>
</dbReference>
<comment type="function">
    <text evidence="5">Specifically methylates the pseudouridine at position 1915 (m3Psi1915) in 23S rRNA.</text>
</comment>
<dbReference type="GO" id="GO:0005737">
    <property type="term" value="C:cytoplasm"/>
    <property type="evidence" value="ECO:0007669"/>
    <property type="project" value="UniProtKB-SubCell"/>
</dbReference>
<evidence type="ECO:0000256" key="1">
    <source>
        <dbReference type="ARBA" id="ARBA00022603"/>
    </source>
</evidence>
<comment type="subunit">
    <text evidence="5">Homodimer.</text>
</comment>
<dbReference type="InterPro" id="IPR029028">
    <property type="entry name" value="Alpha/beta_knot_MTases"/>
</dbReference>
<sequence length="160" mass="17137">MRLVVAAIGRAKNAPEAALVDDYAARIRAAGRAVGFSDFAIIESEAPKGLDGPARRTRESALLAAAIPDRARRIVLDERGKPLASADFAALLGRWRDQGAPAAAFLIGGADGHDPSLREKADLVLSFGPATWPHMLVRAMLCEQIYRAMTILSGHPYHRG</sequence>
<evidence type="ECO:0000256" key="2">
    <source>
        <dbReference type="ARBA" id="ARBA00022679"/>
    </source>
</evidence>
<dbReference type="HAMAP" id="MF_00658">
    <property type="entry name" value="23SrRNA_methyltr_H"/>
    <property type="match status" value="1"/>
</dbReference>
<keyword evidence="7" id="KW-1185">Reference proteome</keyword>
<dbReference type="OrthoDB" id="9806643at2"/>
<dbReference type="AlphaFoldDB" id="A0A239PJG6"/>
<dbReference type="PANTHER" id="PTHR33603:SF1">
    <property type="entry name" value="RIBOSOMAL RNA LARGE SUBUNIT METHYLTRANSFERASE H"/>
    <property type="match status" value="1"/>
</dbReference>
<dbReference type="SUPFAM" id="SSF75217">
    <property type="entry name" value="alpha/beta knot"/>
    <property type="match status" value="1"/>
</dbReference>
<keyword evidence="3 5" id="KW-0949">S-adenosyl-L-methionine</keyword>
<protein>
    <recommendedName>
        <fullName evidence="5">Ribosomal RNA large subunit methyltransferase H</fullName>
        <ecNumber evidence="5">2.1.1.177</ecNumber>
    </recommendedName>
    <alternativeName>
        <fullName evidence="5">23S rRNA (pseudouridine1915-N3)-methyltransferase</fullName>
    </alternativeName>
    <alternativeName>
        <fullName evidence="5">23S rRNA m3Psi1915 methyltransferase</fullName>
    </alternativeName>
    <alternativeName>
        <fullName evidence="5">rRNA (pseudouridine-N3-)-methyltransferase RlmH</fullName>
    </alternativeName>
</protein>
<accession>A0A239PJG6</accession>
<proteinExistence type="inferred from homology"/>
<feature type="binding site" evidence="5">
    <location>
        <position position="108"/>
    </location>
    <ligand>
        <name>S-adenosyl-L-methionine</name>
        <dbReference type="ChEBI" id="CHEBI:59789"/>
    </ligand>
</feature>
<evidence type="ECO:0000256" key="4">
    <source>
        <dbReference type="ARBA" id="ARBA00038303"/>
    </source>
</evidence>
<comment type="caution">
    <text evidence="5">Lacks conserved residue(s) required for the propagation of feature annotation.</text>
</comment>
<evidence type="ECO:0000313" key="7">
    <source>
        <dbReference type="Proteomes" id="UP000198346"/>
    </source>
</evidence>
<dbReference type="InterPro" id="IPR003742">
    <property type="entry name" value="RlmH-like"/>
</dbReference>
<keyword evidence="1 5" id="KW-0489">Methyltransferase</keyword>
<evidence type="ECO:0000313" key="6">
    <source>
        <dbReference type="EMBL" id="SNT67765.1"/>
    </source>
</evidence>
<dbReference type="PIRSF" id="PIRSF004505">
    <property type="entry name" value="MT_bac"/>
    <property type="match status" value="1"/>
</dbReference>
<organism evidence="6 7">
    <name type="scientific">Amphiplicatus metriothermophilus</name>
    <dbReference type="NCBI Taxonomy" id="1519374"/>
    <lineage>
        <taxon>Bacteria</taxon>
        <taxon>Pseudomonadati</taxon>
        <taxon>Pseudomonadota</taxon>
        <taxon>Alphaproteobacteria</taxon>
        <taxon>Parvularculales</taxon>
        <taxon>Parvularculaceae</taxon>
        <taxon>Amphiplicatus</taxon>
    </lineage>
</organism>
<reference evidence="6 7" key="1">
    <citation type="submission" date="2017-07" db="EMBL/GenBank/DDBJ databases">
        <authorList>
            <person name="Sun Z.S."/>
            <person name="Albrecht U."/>
            <person name="Echele G."/>
            <person name="Lee C.C."/>
        </authorList>
    </citation>
    <scope>NUCLEOTIDE SEQUENCE [LARGE SCALE GENOMIC DNA]</scope>
    <source>
        <strain evidence="6 7">CGMCC 1.12710</strain>
    </source>
</reference>
<dbReference type="EMBL" id="FZQA01000001">
    <property type="protein sequence ID" value="SNT67765.1"/>
    <property type="molecule type" value="Genomic_DNA"/>
</dbReference>
<dbReference type="Pfam" id="PF02590">
    <property type="entry name" value="SPOUT_MTase"/>
    <property type="match status" value="1"/>
</dbReference>
<comment type="catalytic activity">
    <reaction evidence="5">
        <text>pseudouridine(1915) in 23S rRNA + S-adenosyl-L-methionine = N(3)-methylpseudouridine(1915) in 23S rRNA + S-adenosyl-L-homocysteine + H(+)</text>
        <dbReference type="Rhea" id="RHEA:42752"/>
        <dbReference type="Rhea" id="RHEA-COMP:10221"/>
        <dbReference type="Rhea" id="RHEA-COMP:10222"/>
        <dbReference type="ChEBI" id="CHEBI:15378"/>
        <dbReference type="ChEBI" id="CHEBI:57856"/>
        <dbReference type="ChEBI" id="CHEBI:59789"/>
        <dbReference type="ChEBI" id="CHEBI:65314"/>
        <dbReference type="ChEBI" id="CHEBI:74486"/>
        <dbReference type="EC" id="2.1.1.177"/>
    </reaction>
</comment>
<dbReference type="InterPro" id="IPR029026">
    <property type="entry name" value="tRNA_m1G_MTases_N"/>
</dbReference>
<keyword evidence="5" id="KW-0963">Cytoplasm</keyword>
<comment type="similarity">
    <text evidence="4 5">Belongs to the RNA methyltransferase RlmH family.</text>
</comment>
<feature type="binding site" evidence="5">
    <location>
        <position position="76"/>
    </location>
    <ligand>
        <name>S-adenosyl-L-methionine</name>
        <dbReference type="ChEBI" id="CHEBI:59789"/>
    </ligand>
</feature>
<dbReference type="EC" id="2.1.1.177" evidence="5"/>
<comment type="subcellular location">
    <subcellularLocation>
        <location evidence="5">Cytoplasm</location>
    </subcellularLocation>
</comment>
<dbReference type="NCBIfam" id="NF000989">
    <property type="entry name" value="PRK00103.2-3"/>
    <property type="match status" value="1"/>
</dbReference>
<evidence type="ECO:0000256" key="3">
    <source>
        <dbReference type="ARBA" id="ARBA00022691"/>
    </source>
</evidence>
<keyword evidence="2 5" id="KW-0808">Transferase</keyword>
<dbReference type="RefSeq" id="WP_089410777.1">
    <property type="nucleotide sequence ID" value="NZ_FZQA01000001.1"/>
</dbReference>
<name>A0A239PJG6_9PROT</name>